<sequence length="121" mass="13580">MLIWQCSHSGQRIGGMFIGRGPRATLTTCRSPEVFKPALVHYSTDFTSTATATVLTYDNEICPICTLHYAVKLARSSHLLNIHPYPVPPELRCQIGIHSLVNFNVCSAHNKKNENEYYDIS</sequence>
<dbReference type="Proteomes" id="UP000031668">
    <property type="component" value="Unassembled WGS sequence"/>
</dbReference>
<name>A0A0C2MII4_THEKT</name>
<keyword evidence="2" id="KW-1185">Reference proteome</keyword>
<protein>
    <submittedName>
        <fullName evidence="1">Uncharacterized protein</fullName>
    </submittedName>
</protein>
<dbReference type="AlphaFoldDB" id="A0A0C2MII4"/>
<proteinExistence type="predicted"/>
<evidence type="ECO:0000313" key="2">
    <source>
        <dbReference type="Proteomes" id="UP000031668"/>
    </source>
</evidence>
<dbReference type="EMBL" id="JWZT01003388">
    <property type="protein sequence ID" value="KII66906.1"/>
    <property type="molecule type" value="Genomic_DNA"/>
</dbReference>
<organism evidence="1 2">
    <name type="scientific">Thelohanellus kitauei</name>
    <name type="common">Myxosporean</name>
    <dbReference type="NCBI Taxonomy" id="669202"/>
    <lineage>
        <taxon>Eukaryota</taxon>
        <taxon>Metazoa</taxon>
        <taxon>Cnidaria</taxon>
        <taxon>Myxozoa</taxon>
        <taxon>Myxosporea</taxon>
        <taxon>Bivalvulida</taxon>
        <taxon>Platysporina</taxon>
        <taxon>Myxobolidae</taxon>
        <taxon>Thelohanellus</taxon>
    </lineage>
</organism>
<accession>A0A0C2MII4</accession>
<gene>
    <name evidence="1" type="ORF">RF11_11862</name>
</gene>
<comment type="caution">
    <text evidence="1">The sequence shown here is derived from an EMBL/GenBank/DDBJ whole genome shotgun (WGS) entry which is preliminary data.</text>
</comment>
<reference evidence="1 2" key="1">
    <citation type="journal article" date="2014" name="Genome Biol. Evol.">
        <title>The genome of the myxosporean Thelohanellus kitauei shows adaptations to nutrient acquisition within its fish host.</title>
        <authorList>
            <person name="Yang Y."/>
            <person name="Xiong J."/>
            <person name="Zhou Z."/>
            <person name="Huo F."/>
            <person name="Miao W."/>
            <person name="Ran C."/>
            <person name="Liu Y."/>
            <person name="Zhang J."/>
            <person name="Feng J."/>
            <person name="Wang M."/>
            <person name="Wang M."/>
            <person name="Wang L."/>
            <person name="Yao B."/>
        </authorList>
    </citation>
    <scope>NUCLEOTIDE SEQUENCE [LARGE SCALE GENOMIC DNA]</scope>
    <source>
        <strain evidence="1">Wuqing</strain>
    </source>
</reference>
<evidence type="ECO:0000313" key="1">
    <source>
        <dbReference type="EMBL" id="KII66906.1"/>
    </source>
</evidence>